<dbReference type="SUPFAM" id="SSF53335">
    <property type="entry name" value="S-adenosyl-L-methionine-dependent methyltransferases"/>
    <property type="match status" value="1"/>
</dbReference>
<dbReference type="AlphaFoldDB" id="A0A852ZT44"/>
<name>A0A852ZT44_9ACTN</name>
<feature type="domain" description="THUMP-like" evidence="2">
    <location>
        <begin position="357"/>
        <end position="428"/>
    </location>
</feature>
<feature type="region of interest" description="Disordered" evidence="1">
    <location>
        <begin position="156"/>
        <end position="181"/>
    </location>
</feature>
<dbReference type="GO" id="GO:0008168">
    <property type="term" value="F:methyltransferase activity"/>
    <property type="evidence" value="ECO:0007669"/>
    <property type="project" value="UniProtKB-KW"/>
</dbReference>
<evidence type="ECO:0000313" key="3">
    <source>
        <dbReference type="EMBL" id="NYH91796.1"/>
    </source>
</evidence>
<sequence>MDLEVFRALRGPAGQGLLAEAEAAYDERAAIALATRLRRDHPADLVAAALTQVALRRRARTKFGADADRMFFTRDGLEQATTAGVAAYRAGRIAAVLGAGGGSPDQAAAARVADLCCGIGGDLLALARAGLAVTGFDRDPLTAEIARANLATLATLDVPPGSPTSSSPGAPGPPGSPGPVHARVEVADVTEVDRSEYAGVVADPARRSGRGRVFDPADYSPPWSFVTDLLTGTACVKTAPIIPHALIPAEVEAEWISEGREVKEAALWSGALRSRAERTGEPVRRRATVLPAAAGLTDADDPGEAPVSEPLGYLYEPDGAVIRAGLVTAVAPLVDGALVHPKIAYLTSDRQVPTPFATAYRVEEVLPYDVKVLKRALHARDVGALTVKKRGVDVDPDVLRKRLAPRGSTAATLVVTRTAGGSAALLVTPLVTPPVTPPAG</sequence>
<dbReference type="Gene3D" id="3.40.50.150">
    <property type="entry name" value="Vaccinia Virus protein VP39"/>
    <property type="match status" value="1"/>
</dbReference>
<dbReference type="InterPro" id="IPR029063">
    <property type="entry name" value="SAM-dependent_MTases_sf"/>
</dbReference>
<dbReference type="InterPro" id="IPR041497">
    <property type="entry name" value="Thump-like"/>
</dbReference>
<reference evidence="3 4" key="1">
    <citation type="submission" date="2020-07" db="EMBL/GenBank/DDBJ databases">
        <title>Sequencing the genomes of 1000 actinobacteria strains.</title>
        <authorList>
            <person name="Klenk H.-P."/>
        </authorList>
    </citation>
    <scope>NUCLEOTIDE SEQUENCE [LARGE SCALE GENOMIC DNA]</scope>
    <source>
        <strain evidence="3 4">DSM 18448</strain>
    </source>
</reference>
<proteinExistence type="predicted"/>
<dbReference type="RefSeq" id="WP_179789319.1">
    <property type="nucleotide sequence ID" value="NZ_BAAARR010000001.1"/>
</dbReference>
<organism evidence="3 4">
    <name type="scientific">Actinopolymorpha rutila</name>
    <dbReference type="NCBI Taxonomy" id="446787"/>
    <lineage>
        <taxon>Bacteria</taxon>
        <taxon>Bacillati</taxon>
        <taxon>Actinomycetota</taxon>
        <taxon>Actinomycetes</taxon>
        <taxon>Propionibacteriales</taxon>
        <taxon>Actinopolymorphaceae</taxon>
        <taxon>Actinopolymorpha</taxon>
    </lineage>
</organism>
<protein>
    <submittedName>
        <fullName evidence="3">SAM-dependent methyltransferase</fullName>
    </submittedName>
</protein>
<evidence type="ECO:0000256" key="1">
    <source>
        <dbReference type="SAM" id="MobiDB-lite"/>
    </source>
</evidence>
<gene>
    <name evidence="3" type="ORF">F4554_004434</name>
</gene>
<dbReference type="EMBL" id="JACBZH010000001">
    <property type="protein sequence ID" value="NYH91796.1"/>
    <property type="molecule type" value="Genomic_DNA"/>
</dbReference>
<dbReference type="Proteomes" id="UP000579605">
    <property type="component" value="Unassembled WGS sequence"/>
</dbReference>
<accession>A0A852ZT44</accession>
<keyword evidence="3" id="KW-0808">Transferase</keyword>
<dbReference type="GO" id="GO:0032259">
    <property type="term" value="P:methylation"/>
    <property type="evidence" value="ECO:0007669"/>
    <property type="project" value="UniProtKB-KW"/>
</dbReference>
<evidence type="ECO:0000259" key="2">
    <source>
        <dbReference type="Pfam" id="PF18096"/>
    </source>
</evidence>
<evidence type="ECO:0000313" key="4">
    <source>
        <dbReference type="Proteomes" id="UP000579605"/>
    </source>
</evidence>
<keyword evidence="4" id="KW-1185">Reference proteome</keyword>
<comment type="caution">
    <text evidence="3">The sequence shown here is derived from an EMBL/GenBank/DDBJ whole genome shotgun (WGS) entry which is preliminary data.</text>
</comment>
<keyword evidence="3" id="KW-0489">Methyltransferase</keyword>
<dbReference type="Pfam" id="PF18096">
    <property type="entry name" value="Thump_like"/>
    <property type="match status" value="1"/>
</dbReference>